<feature type="signal peptide" evidence="1">
    <location>
        <begin position="1"/>
        <end position="25"/>
    </location>
</feature>
<evidence type="ECO:0000256" key="1">
    <source>
        <dbReference type="SAM" id="SignalP"/>
    </source>
</evidence>
<dbReference type="Pfam" id="PF14289">
    <property type="entry name" value="DUF4369"/>
    <property type="match status" value="1"/>
</dbReference>
<dbReference type="PROSITE" id="PS51257">
    <property type="entry name" value="PROKAR_LIPOPROTEIN"/>
    <property type="match status" value="1"/>
</dbReference>
<gene>
    <name evidence="3" type="ORF">PRMUPPPA20_27410</name>
</gene>
<evidence type="ECO:0000313" key="4">
    <source>
        <dbReference type="Proteomes" id="UP000887097"/>
    </source>
</evidence>
<dbReference type="GeneID" id="31502531"/>
<sequence length="218" mass="25202">MKKILLCFMAATAMTMFYSCQPKNANECRIHGVVPDEKFEGKRIFLVPFYGEKNANTVDSVEIKDGKFELTTDSSKLYKILVDLRFRMGVQSLLVIGEPGDVKVIIDSVSHATGTPQNDSLEKWKVRTEMHNRELMKMRRYVAELQSKGDSVQAKYIAQRADSFHLVYKNYTRQMAKNMKEGVLHDFLKDMFPLTYQRKYPDGRVVTMNADTHEEIKQ</sequence>
<dbReference type="InterPro" id="IPR025380">
    <property type="entry name" value="DUF4369"/>
</dbReference>
<evidence type="ECO:0000313" key="3">
    <source>
        <dbReference type="EMBL" id="GJG34632.1"/>
    </source>
</evidence>
<reference evidence="3" key="1">
    <citation type="submission" date="2021-08" db="EMBL/GenBank/DDBJ databases">
        <title>Prevotella lacticifex sp. nov., isolated from rumen of cow.</title>
        <authorList>
            <person name="Shinkai T."/>
            <person name="Ikeyama N."/>
            <person name="Kumagai M."/>
            <person name="Ohmori H."/>
            <person name="Sakamoto M."/>
            <person name="Ohkuma M."/>
            <person name="Mitsumori M."/>
        </authorList>
    </citation>
    <scope>NUCLEOTIDE SEQUENCE</scope>
    <source>
        <strain evidence="3">JCM 8259</strain>
    </source>
</reference>
<name>A0AA37I523_XYLRU</name>
<dbReference type="EMBL" id="BPTT01000001">
    <property type="protein sequence ID" value="GJG34632.1"/>
    <property type="molecule type" value="Genomic_DNA"/>
</dbReference>
<dbReference type="Proteomes" id="UP000887097">
    <property type="component" value="Unassembled WGS sequence"/>
</dbReference>
<dbReference type="AlphaFoldDB" id="A0AA37I523"/>
<organism evidence="3 4">
    <name type="scientific">Xylanibacter ruminicola</name>
    <name type="common">Prevotella ruminicola</name>
    <dbReference type="NCBI Taxonomy" id="839"/>
    <lineage>
        <taxon>Bacteria</taxon>
        <taxon>Pseudomonadati</taxon>
        <taxon>Bacteroidota</taxon>
        <taxon>Bacteroidia</taxon>
        <taxon>Bacteroidales</taxon>
        <taxon>Prevotellaceae</taxon>
        <taxon>Xylanibacter</taxon>
    </lineage>
</organism>
<keyword evidence="1" id="KW-0732">Signal</keyword>
<comment type="caution">
    <text evidence="3">The sequence shown here is derived from an EMBL/GenBank/DDBJ whole genome shotgun (WGS) entry which is preliminary data.</text>
</comment>
<accession>A0AA37I523</accession>
<feature type="domain" description="DUF4369" evidence="2">
    <location>
        <begin position="29"/>
        <end position="120"/>
    </location>
</feature>
<feature type="chain" id="PRO_5041205113" description="DUF4369 domain-containing protein" evidence="1">
    <location>
        <begin position="26"/>
        <end position="218"/>
    </location>
</feature>
<dbReference type="RefSeq" id="WP_013065592.1">
    <property type="nucleotide sequence ID" value="NZ_BPTT01000001.1"/>
</dbReference>
<protein>
    <recommendedName>
        <fullName evidence="2">DUF4369 domain-containing protein</fullName>
    </recommendedName>
</protein>
<proteinExistence type="predicted"/>
<evidence type="ECO:0000259" key="2">
    <source>
        <dbReference type="Pfam" id="PF14289"/>
    </source>
</evidence>